<feature type="compositionally biased region" description="Acidic residues" evidence="7">
    <location>
        <begin position="93"/>
        <end position="105"/>
    </location>
</feature>
<reference evidence="10" key="1">
    <citation type="submission" date="2025-08" db="UniProtKB">
        <authorList>
            <consortium name="RefSeq"/>
        </authorList>
    </citation>
    <scope>IDENTIFICATION</scope>
    <source>
        <tissue evidence="10">Testes</tissue>
    </source>
</reference>
<protein>
    <submittedName>
        <fullName evidence="10">Tuftelin-interacting protein 11</fullName>
    </submittedName>
</protein>
<accession>A0ABM0GSR5</accession>
<feature type="region of interest" description="Disordered" evidence="7">
    <location>
        <begin position="184"/>
        <end position="231"/>
    </location>
</feature>
<dbReference type="Pfam" id="PF01585">
    <property type="entry name" value="G-patch"/>
    <property type="match status" value="1"/>
</dbReference>
<evidence type="ECO:0000256" key="4">
    <source>
        <dbReference type="ARBA" id="ARBA00022728"/>
    </source>
</evidence>
<evidence type="ECO:0000313" key="10">
    <source>
        <dbReference type="RefSeq" id="XP_002736553.1"/>
    </source>
</evidence>
<dbReference type="InterPro" id="IPR022783">
    <property type="entry name" value="GCFC_dom"/>
</dbReference>
<feature type="region of interest" description="Disordered" evidence="7">
    <location>
        <begin position="1"/>
        <end position="138"/>
    </location>
</feature>
<organism evidence="9 10">
    <name type="scientific">Saccoglossus kowalevskii</name>
    <name type="common">Acorn worm</name>
    <dbReference type="NCBI Taxonomy" id="10224"/>
    <lineage>
        <taxon>Eukaryota</taxon>
        <taxon>Metazoa</taxon>
        <taxon>Hemichordata</taxon>
        <taxon>Enteropneusta</taxon>
        <taxon>Harrimaniidae</taxon>
        <taxon>Saccoglossus</taxon>
    </lineage>
</organism>
<sequence length="728" mass="84395">MASRFDEDSDEEVERFEVTDYDLENEFNPNRRQHRQSKNQATYGIWAAREDSDEDGGGRTGLGGGKRQDLSQGLDFVSGGFKQTSEEMKKEMEEEEEENNEEMDPLLDFTGSRKKLYKSKGTSSFRKQAPSSTSIGKSIGTWEKHTKGIGQKLLLQMGYQPGKGLGKTGQGIVIPVEAHKRKGKGAISYHGPERPNKPPQVDSEDEEDEDFRRQLSQWKKGPEAKQKPKYSYKTIDDVKEKAKTSTKKSRLADTALTKVKVIDMTGKEKRVLSGYDQISQKHSRPDEDSGTSSPITIDQTAFTMPELQHNLDLLVEMAEQEIIKNDRQLHHEEDTVVHLRHEEVKLNEILVEESKQINKLKEIMVMIERCEERQQQDSMEPWELEDAYEFFKTLQENFYEEYRVYELPNLVIATVFPLVKEYLSSWDPLQNNSYGMDVFKLWKDLVDNNDNIVSQEGMHSMSVYNRLVWEVWMPYLRTAVTKWNPRDCDPVIELLENWLPILPQWITANVLDQLILPNLQKEVEGWNPLTDTQRIDSWLHPWLPLMGTRLEPLYAPIRQKLSHALTNWHPSDISAKTILLPWKPVFSQGTMDAFLIRNISPKLVVCLQELVINPYQQHLDPFHWVMAWEDLLPKPNLATMLHKHFFPKWLNVLCSWLSNKPDFAEVTKWYSGWKSMFSEELLNIPMIKDQFTQALDLMNRAVSGNPVLTPFAANERRQEPDPVETESV</sequence>
<dbReference type="GeneID" id="100378273"/>
<evidence type="ECO:0000313" key="9">
    <source>
        <dbReference type="Proteomes" id="UP000694865"/>
    </source>
</evidence>
<evidence type="ECO:0000256" key="3">
    <source>
        <dbReference type="ARBA" id="ARBA00022664"/>
    </source>
</evidence>
<dbReference type="Proteomes" id="UP000694865">
    <property type="component" value="Unplaced"/>
</dbReference>
<dbReference type="PROSITE" id="PS50174">
    <property type="entry name" value="G_PATCH"/>
    <property type="match status" value="1"/>
</dbReference>
<comment type="subcellular location">
    <subcellularLocation>
        <location evidence="1">Nucleus</location>
    </subcellularLocation>
</comment>
<feature type="domain" description="G-patch" evidence="8">
    <location>
        <begin position="146"/>
        <end position="192"/>
    </location>
</feature>
<evidence type="ECO:0000256" key="5">
    <source>
        <dbReference type="ARBA" id="ARBA00023187"/>
    </source>
</evidence>
<feature type="region of interest" description="Disordered" evidence="7">
    <location>
        <begin position="272"/>
        <end position="293"/>
    </location>
</feature>
<dbReference type="PANTHER" id="PTHR23329">
    <property type="entry name" value="TUFTELIN-INTERACTING PROTEIN 11-RELATED"/>
    <property type="match status" value="1"/>
</dbReference>
<dbReference type="InterPro" id="IPR000467">
    <property type="entry name" value="G_patch_dom"/>
</dbReference>
<feature type="compositionally biased region" description="Acidic residues" evidence="7">
    <location>
        <begin position="7"/>
        <end position="25"/>
    </location>
</feature>
<evidence type="ECO:0000256" key="1">
    <source>
        <dbReference type="ARBA" id="ARBA00004123"/>
    </source>
</evidence>
<dbReference type="Pfam" id="PF07842">
    <property type="entry name" value="GCFC"/>
    <property type="match status" value="1"/>
</dbReference>
<comment type="similarity">
    <text evidence="2">Belongs to the TFP11/STIP family.</text>
</comment>
<dbReference type="InterPro" id="IPR022159">
    <property type="entry name" value="STIP/TFIP11_N"/>
</dbReference>
<keyword evidence="9" id="KW-1185">Reference proteome</keyword>
<dbReference type="Pfam" id="PF12457">
    <property type="entry name" value="TIP_N"/>
    <property type="match status" value="1"/>
</dbReference>
<keyword evidence="6" id="KW-0539">Nucleus</keyword>
<evidence type="ECO:0000256" key="2">
    <source>
        <dbReference type="ARBA" id="ARBA00010900"/>
    </source>
</evidence>
<evidence type="ECO:0000256" key="7">
    <source>
        <dbReference type="SAM" id="MobiDB-lite"/>
    </source>
</evidence>
<feature type="non-terminal residue" evidence="10">
    <location>
        <position position="728"/>
    </location>
</feature>
<gene>
    <name evidence="10" type="primary">TFIP11</name>
</gene>
<dbReference type="SMART" id="SM00443">
    <property type="entry name" value="G_patch"/>
    <property type="match status" value="1"/>
</dbReference>
<dbReference type="RefSeq" id="XP_002736553.1">
    <property type="nucleotide sequence ID" value="XM_002736507.2"/>
</dbReference>
<dbReference type="InterPro" id="IPR045211">
    <property type="entry name" value="TFP11/STIP/Ntr1"/>
</dbReference>
<evidence type="ECO:0000259" key="8">
    <source>
        <dbReference type="PROSITE" id="PS50174"/>
    </source>
</evidence>
<feature type="compositionally biased region" description="Polar residues" evidence="7">
    <location>
        <begin position="120"/>
        <end position="136"/>
    </location>
</feature>
<dbReference type="PANTHER" id="PTHR23329:SF1">
    <property type="entry name" value="TUFTELIN-INTERACTING PROTEIN 11"/>
    <property type="match status" value="1"/>
</dbReference>
<name>A0ABM0GSR5_SACKO</name>
<keyword evidence="5" id="KW-0508">mRNA splicing</keyword>
<keyword evidence="4" id="KW-0747">Spliceosome</keyword>
<keyword evidence="3" id="KW-0507">mRNA processing</keyword>
<evidence type="ECO:0000256" key="6">
    <source>
        <dbReference type="ARBA" id="ARBA00023242"/>
    </source>
</evidence>
<proteinExistence type="inferred from homology"/>